<dbReference type="Proteomes" id="UP000215086">
    <property type="component" value="Chromosome"/>
</dbReference>
<reference evidence="1 2" key="1">
    <citation type="journal article" name="Front. Microbiol.">
        <title>Sugar Metabolism of the First Thermophilic Planctomycete Thermogutta terrifontis: Comparative Genomic and Transcriptomic Approaches.</title>
        <authorList>
            <person name="Elcheninov A.G."/>
            <person name="Menzel P."/>
            <person name="Gudbergsdottir S.R."/>
            <person name="Slesarev A.I."/>
            <person name="Kadnikov V.V."/>
            <person name="Krogh A."/>
            <person name="Bonch-Osmolovskaya E.A."/>
            <person name="Peng X."/>
            <person name="Kublanov I.V."/>
        </authorList>
    </citation>
    <scope>NUCLEOTIDE SEQUENCE [LARGE SCALE GENOMIC DNA]</scope>
    <source>
        <strain evidence="1 2">R1</strain>
    </source>
</reference>
<organism evidence="1 2">
    <name type="scientific">Thermogutta terrifontis</name>
    <dbReference type="NCBI Taxonomy" id="1331910"/>
    <lineage>
        <taxon>Bacteria</taxon>
        <taxon>Pseudomonadati</taxon>
        <taxon>Planctomycetota</taxon>
        <taxon>Planctomycetia</taxon>
        <taxon>Pirellulales</taxon>
        <taxon>Thermoguttaceae</taxon>
        <taxon>Thermogutta</taxon>
    </lineage>
</organism>
<proteinExistence type="predicted"/>
<name>A0A286RJ61_9BACT</name>
<sequence>MIGIDTGSSDLNTNSFLLSIGLEKFGHDWTLFPGEQIS</sequence>
<dbReference type="KEGG" id="ttf:THTE_3350"/>
<accession>A0A286RJ61</accession>
<dbReference type="AlphaFoldDB" id="A0A286RJ61"/>
<evidence type="ECO:0000313" key="2">
    <source>
        <dbReference type="Proteomes" id="UP000215086"/>
    </source>
</evidence>
<gene>
    <name evidence="1" type="ORF">THTE_3350</name>
</gene>
<keyword evidence="2" id="KW-1185">Reference proteome</keyword>
<evidence type="ECO:0000313" key="1">
    <source>
        <dbReference type="EMBL" id="ASV75952.1"/>
    </source>
</evidence>
<dbReference type="EMBL" id="CP018477">
    <property type="protein sequence ID" value="ASV75952.1"/>
    <property type="molecule type" value="Genomic_DNA"/>
</dbReference>
<protein>
    <submittedName>
        <fullName evidence="1">Uncharacterized protein</fullName>
    </submittedName>
</protein>